<sequence length="19" mass="2261">MNHNTHVHTYIILNSCILH</sequence>
<proteinExistence type="predicted"/>
<reference evidence="1" key="1">
    <citation type="submission" date="2014-09" db="EMBL/GenBank/DDBJ databases">
        <authorList>
            <person name="Magalhaes I.L.F."/>
            <person name="Oliveira U."/>
            <person name="Santos F.R."/>
            <person name="Vidigal T.H.D.A."/>
            <person name="Brescovit A.D."/>
            <person name="Santos A.J."/>
        </authorList>
    </citation>
    <scope>NUCLEOTIDE SEQUENCE</scope>
    <source>
        <tissue evidence="1">Shoot tissue taken approximately 20 cm above the soil surface</tissue>
    </source>
</reference>
<reference evidence="1" key="2">
    <citation type="journal article" date="2015" name="Data Brief">
        <title>Shoot transcriptome of the giant reed, Arundo donax.</title>
        <authorList>
            <person name="Barrero R.A."/>
            <person name="Guerrero F.D."/>
            <person name="Moolhuijzen P."/>
            <person name="Goolsby J.A."/>
            <person name="Tidwell J."/>
            <person name="Bellgard S.E."/>
            <person name="Bellgard M.I."/>
        </authorList>
    </citation>
    <scope>NUCLEOTIDE SEQUENCE</scope>
    <source>
        <tissue evidence="1">Shoot tissue taken approximately 20 cm above the soil surface</tissue>
    </source>
</reference>
<dbReference type="AlphaFoldDB" id="A0A0A9GKA6"/>
<organism evidence="1">
    <name type="scientific">Arundo donax</name>
    <name type="common">Giant reed</name>
    <name type="synonym">Donax arundinaceus</name>
    <dbReference type="NCBI Taxonomy" id="35708"/>
    <lineage>
        <taxon>Eukaryota</taxon>
        <taxon>Viridiplantae</taxon>
        <taxon>Streptophyta</taxon>
        <taxon>Embryophyta</taxon>
        <taxon>Tracheophyta</taxon>
        <taxon>Spermatophyta</taxon>
        <taxon>Magnoliopsida</taxon>
        <taxon>Liliopsida</taxon>
        <taxon>Poales</taxon>
        <taxon>Poaceae</taxon>
        <taxon>PACMAD clade</taxon>
        <taxon>Arundinoideae</taxon>
        <taxon>Arundineae</taxon>
        <taxon>Arundo</taxon>
    </lineage>
</organism>
<name>A0A0A9GKA6_ARUDO</name>
<accession>A0A0A9GKA6</accession>
<evidence type="ECO:0000313" key="1">
    <source>
        <dbReference type="EMBL" id="JAE23859.1"/>
    </source>
</evidence>
<protein>
    <submittedName>
        <fullName evidence="1">Uncharacterized protein</fullName>
    </submittedName>
</protein>
<dbReference type="EMBL" id="GBRH01174037">
    <property type="protein sequence ID" value="JAE23859.1"/>
    <property type="molecule type" value="Transcribed_RNA"/>
</dbReference>